<dbReference type="InterPro" id="IPR013785">
    <property type="entry name" value="Aldolase_TIM"/>
</dbReference>
<keyword evidence="3" id="KW-1185">Reference proteome</keyword>
<dbReference type="PANTHER" id="PTHR22893">
    <property type="entry name" value="NADH OXIDOREDUCTASE-RELATED"/>
    <property type="match status" value="1"/>
</dbReference>
<dbReference type="InterPro" id="IPR045247">
    <property type="entry name" value="Oye-like"/>
</dbReference>
<evidence type="ECO:0000259" key="1">
    <source>
        <dbReference type="Pfam" id="PF00724"/>
    </source>
</evidence>
<dbReference type="OrthoDB" id="276546at2759"/>
<dbReference type="CDD" id="cd02933">
    <property type="entry name" value="OYE_like_FMN"/>
    <property type="match status" value="1"/>
</dbReference>
<dbReference type="Pfam" id="PF00724">
    <property type="entry name" value="Oxidored_FMN"/>
    <property type="match status" value="1"/>
</dbReference>
<reference evidence="2" key="1">
    <citation type="journal article" date="2020" name="Stud. Mycol.">
        <title>101 Dothideomycetes genomes: a test case for predicting lifestyles and emergence of pathogens.</title>
        <authorList>
            <person name="Haridas S."/>
            <person name="Albert R."/>
            <person name="Binder M."/>
            <person name="Bloem J."/>
            <person name="Labutti K."/>
            <person name="Salamov A."/>
            <person name="Andreopoulos B."/>
            <person name="Baker S."/>
            <person name="Barry K."/>
            <person name="Bills G."/>
            <person name="Bluhm B."/>
            <person name="Cannon C."/>
            <person name="Castanera R."/>
            <person name="Culley D."/>
            <person name="Daum C."/>
            <person name="Ezra D."/>
            <person name="Gonzalez J."/>
            <person name="Henrissat B."/>
            <person name="Kuo A."/>
            <person name="Liang C."/>
            <person name="Lipzen A."/>
            <person name="Lutzoni F."/>
            <person name="Magnuson J."/>
            <person name="Mondo S."/>
            <person name="Nolan M."/>
            <person name="Ohm R."/>
            <person name="Pangilinan J."/>
            <person name="Park H.-J."/>
            <person name="Ramirez L."/>
            <person name="Alfaro M."/>
            <person name="Sun H."/>
            <person name="Tritt A."/>
            <person name="Yoshinaga Y."/>
            <person name="Zwiers L.-H."/>
            <person name="Turgeon B."/>
            <person name="Goodwin S."/>
            <person name="Spatafora J."/>
            <person name="Crous P."/>
            <person name="Grigoriev I."/>
        </authorList>
    </citation>
    <scope>NUCLEOTIDE SEQUENCE</scope>
    <source>
        <strain evidence="2">CBS 113979</strain>
    </source>
</reference>
<name>A0A6G1HEC0_9PEZI</name>
<accession>A0A6G1HEC0</accession>
<gene>
    <name evidence="2" type="ORF">K402DRAFT_400242</name>
</gene>
<protein>
    <submittedName>
        <fullName evidence="2">FMN-linked oxidoreductase</fullName>
    </submittedName>
</protein>
<dbReference type="Gene3D" id="3.20.20.70">
    <property type="entry name" value="Aldolase class I"/>
    <property type="match status" value="1"/>
</dbReference>
<dbReference type="PANTHER" id="PTHR22893:SF91">
    <property type="entry name" value="NADPH DEHYDROGENASE 2-RELATED"/>
    <property type="match status" value="1"/>
</dbReference>
<evidence type="ECO:0000313" key="3">
    <source>
        <dbReference type="Proteomes" id="UP000800041"/>
    </source>
</evidence>
<dbReference type="InterPro" id="IPR001155">
    <property type="entry name" value="OxRdtase_FMN_N"/>
</dbReference>
<organism evidence="2 3">
    <name type="scientific">Aulographum hederae CBS 113979</name>
    <dbReference type="NCBI Taxonomy" id="1176131"/>
    <lineage>
        <taxon>Eukaryota</taxon>
        <taxon>Fungi</taxon>
        <taxon>Dikarya</taxon>
        <taxon>Ascomycota</taxon>
        <taxon>Pezizomycotina</taxon>
        <taxon>Dothideomycetes</taxon>
        <taxon>Pleosporomycetidae</taxon>
        <taxon>Aulographales</taxon>
        <taxon>Aulographaceae</taxon>
    </lineage>
</organism>
<dbReference type="EMBL" id="ML977139">
    <property type="protein sequence ID" value="KAF1991515.1"/>
    <property type="molecule type" value="Genomic_DNA"/>
</dbReference>
<evidence type="ECO:0000313" key="2">
    <source>
        <dbReference type="EMBL" id="KAF1991515.1"/>
    </source>
</evidence>
<dbReference type="AlphaFoldDB" id="A0A6G1HEC0"/>
<dbReference type="SUPFAM" id="SSF51395">
    <property type="entry name" value="FMN-linked oxidoreductases"/>
    <property type="match status" value="1"/>
</dbReference>
<dbReference type="Proteomes" id="UP000800041">
    <property type="component" value="Unassembled WGS sequence"/>
</dbReference>
<sequence>MSSSPSPPSPLFTPLSIGPHTLPHRLILAPLTRLRASPHTRIPSSFAPTYYAQRASTPGTLLITEGTFISPRGAGLPLVPGLWTPAQLAAWKEVTTAVHANHGIIFAQLAACGRAADPTVLRDEFGEVEAIAPSPLSIDPENPVKPREMSEEEIRAMIADFATAAKNAVEVAGFDGVEIHAGSGYLVDQFTQSCSNERTDGWGGSVRKRARFAVEVARAVTAAVGVERTGMKLSPWSEGLGMRMSDAETEEGFGHLIRELGGVGLAYLHLVEARVQVNFDDPAQSATLDFAVEAWAWTAPVLLAGGYTAERAREMVERYRGRDVGIVFGRYFISNPDLVWRVREGVAFEGYDRKTFYRKGKTKEEGYTDYPFSREWVEKEEEKKGGAS</sequence>
<feature type="domain" description="NADH:flavin oxidoreductase/NADH oxidase N-terminal" evidence="1">
    <location>
        <begin position="11"/>
        <end position="347"/>
    </location>
</feature>
<proteinExistence type="predicted"/>
<dbReference type="GO" id="GO:0003959">
    <property type="term" value="F:NADPH dehydrogenase activity"/>
    <property type="evidence" value="ECO:0007669"/>
    <property type="project" value="TreeGrafter"/>
</dbReference>
<dbReference type="GO" id="GO:0010181">
    <property type="term" value="F:FMN binding"/>
    <property type="evidence" value="ECO:0007669"/>
    <property type="project" value="InterPro"/>
</dbReference>